<proteinExistence type="predicted"/>
<evidence type="ECO:0000313" key="2">
    <source>
        <dbReference type="EMBL" id="MCH4295739.1"/>
    </source>
</evidence>
<keyword evidence="1" id="KW-0732">Signal</keyword>
<accession>A0AAJ1BL23</accession>
<dbReference type="NCBIfam" id="TIGR04219">
    <property type="entry name" value="OMP_w_GlyGly"/>
    <property type="match status" value="1"/>
</dbReference>
<protein>
    <submittedName>
        <fullName evidence="2">TIGR04219 family outer membrane beta-barrel protein</fullName>
    </submittedName>
</protein>
<dbReference type="Proteomes" id="UP001297581">
    <property type="component" value="Unassembled WGS sequence"/>
</dbReference>
<keyword evidence="3" id="KW-1185">Reference proteome</keyword>
<dbReference type="AlphaFoldDB" id="A0AAJ1BL23"/>
<dbReference type="InterPro" id="IPR026387">
    <property type="entry name" value="OMP_w_GlyGly"/>
</dbReference>
<name>A0AAJ1BL23_9GAMM</name>
<gene>
    <name evidence="2" type="ORF">MJ923_15655</name>
</gene>
<dbReference type="EMBL" id="JAKUDL010000006">
    <property type="protein sequence ID" value="MCH4295739.1"/>
    <property type="molecule type" value="Genomic_DNA"/>
</dbReference>
<feature type="signal peptide" evidence="1">
    <location>
        <begin position="1"/>
        <end position="21"/>
    </location>
</feature>
<sequence length="246" mass="26377">MQKSVLAAALLTAMAASSANAATVLGFKAGADYWQADAAGNVPDNAGNLQGFDYDTSGQTSLWIAVEHPIPLVPNLLIRENRLEENGFKSGADFSFGTIDFSGDVYSTMDLSNTDFVLYYELLDNDIVSLDVGGAYKQMHGSFRVSNASAVAQQKDFDGGIIMGYASAVVGLPIVGLYGFADLMAGLDESQVYDYSVGLGWEFDGVALDTRIRAGYREFNFDVNNFDGISTDSSFKGFFGGVELLF</sequence>
<dbReference type="RefSeq" id="WP_126168238.1">
    <property type="nucleotide sequence ID" value="NZ_JAKUDL010000006.1"/>
</dbReference>
<feature type="chain" id="PRO_5042570799" evidence="1">
    <location>
        <begin position="22"/>
        <end position="246"/>
    </location>
</feature>
<comment type="caution">
    <text evidence="2">The sequence shown here is derived from an EMBL/GenBank/DDBJ whole genome shotgun (WGS) entry which is preliminary data.</text>
</comment>
<evidence type="ECO:0000313" key="3">
    <source>
        <dbReference type="Proteomes" id="UP001297581"/>
    </source>
</evidence>
<evidence type="ECO:0000256" key="1">
    <source>
        <dbReference type="SAM" id="SignalP"/>
    </source>
</evidence>
<organism evidence="2 3">
    <name type="scientific">Shewanella zhuhaiensis</name>
    <dbReference type="NCBI Taxonomy" id="2919576"/>
    <lineage>
        <taxon>Bacteria</taxon>
        <taxon>Pseudomonadati</taxon>
        <taxon>Pseudomonadota</taxon>
        <taxon>Gammaproteobacteria</taxon>
        <taxon>Alteromonadales</taxon>
        <taxon>Shewanellaceae</taxon>
        <taxon>Shewanella</taxon>
    </lineage>
</organism>
<reference evidence="2 3" key="1">
    <citation type="submission" date="2022-02" db="EMBL/GenBank/DDBJ databases">
        <title>The genome sequence of Shewanella sp. 3B26.</title>
        <authorList>
            <person name="Du J."/>
        </authorList>
    </citation>
    <scope>NUCLEOTIDE SEQUENCE [LARGE SCALE GENOMIC DNA]</scope>
    <source>
        <strain evidence="2 3">3B26</strain>
    </source>
</reference>